<keyword evidence="2" id="KW-0732">Signal</keyword>
<dbReference type="PANTHER" id="PTHR43620">
    <property type="entry name" value="GLYCEROPHOSPHORYL DIESTER PHOSPHODIESTERASE"/>
    <property type="match status" value="1"/>
</dbReference>
<keyword evidence="3" id="KW-0319">Glycerol metabolism</keyword>
<dbReference type="Proteomes" id="UP000008810">
    <property type="component" value="Chromosome 2"/>
</dbReference>
<protein>
    <recommendedName>
        <fullName evidence="1">glycerophosphodiester phosphodiesterase</fullName>
        <ecNumber evidence="1">3.1.4.46</ecNumber>
    </recommendedName>
</protein>
<evidence type="ECO:0000313" key="8">
    <source>
        <dbReference type="EMBL" id="KQK05226.1"/>
    </source>
</evidence>
<dbReference type="EnsemblPlants" id="KQK05226">
    <property type="protein sequence ID" value="KQK05226"/>
    <property type="gene ID" value="BRADI_2g18800v3"/>
</dbReference>
<dbReference type="FunFam" id="3.20.20.190:FF:000013">
    <property type="entry name" value="Glycerophosphodiester phosphodiesterase GDPDL3"/>
    <property type="match status" value="1"/>
</dbReference>
<accession>A0A0Q3QV25</accession>
<organism evidence="8">
    <name type="scientific">Brachypodium distachyon</name>
    <name type="common">Purple false brome</name>
    <name type="synonym">Trachynia distachya</name>
    <dbReference type="NCBI Taxonomy" id="15368"/>
    <lineage>
        <taxon>Eukaryota</taxon>
        <taxon>Viridiplantae</taxon>
        <taxon>Streptophyta</taxon>
        <taxon>Embryophyta</taxon>
        <taxon>Tracheophyta</taxon>
        <taxon>Spermatophyta</taxon>
        <taxon>Magnoliopsida</taxon>
        <taxon>Liliopsida</taxon>
        <taxon>Poales</taxon>
        <taxon>Poaceae</taxon>
        <taxon>BOP clade</taxon>
        <taxon>Pooideae</taxon>
        <taxon>Stipodae</taxon>
        <taxon>Brachypodieae</taxon>
        <taxon>Brachypodium</taxon>
    </lineage>
</organism>
<dbReference type="CDD" id="cd08604">
    <property type="entry name" value="GDPD_SHV3_repeat_2"/>
    <property type="match status" value="1"/>
</dbReference>
<reference evidence="8 9" key="1">
    <citation type="journal article" date="2010" name="Nature">
        <title>Genome sequencing and analysis of the model grass Brachypodium distachyon.</title>
        <authorList>
            <consortium name="International Brachypodium Initiative"/>
        </authorList>
    </citation>
    <scope>NUCLEOTIDE SEQUENCE [LARGE SCALE GENOMIC DNA]</scope>
    <source>
        <strain evidence="8 9">Bd21</strain>
    </source>
</reference>
<dbReference type="EMBL" id="CM000881">
    <property type="protein sequence ID" value="KQK05226.1"/>
    <property type="molecule type" value="Genomic_DNA"/>
</dbReference>
<feature type="domain" description="GP-PDE" evidence="7">
    <location>
        <begin position="382"/>
        <end position="681"/>
    </location>
</feature>
<gene>
    <name evidence="9" type="primary">LOC100841824</name>
    <name evidence="8" type="ORF">BRADI_2g18800v3</name>
</gene>
<dbReference type="OrthoDB" id="1058301at2759"/>
<dbReference type="SUPFAM" id="SSF51695">
    <property type="entry name" value="PLC-like phosphodiesterases"/>
    <property type="match status" value="2"/>
</dbReference>
<evidence type="ECO:0000256" key="3">
    <source>
        <dbReference type="ARBA" id="ARBA00022798"/>
    </source>
</evidence>
<dbReference type="CDD" id="cd08603">
    <property type="entry name" value="GDPD_SHV3_repeat_1"/>
    <property type="match status" value="1"/>
</dbReference>
<dbReference type="GO" id="GO:0006629">
    <property type="term" value="P:lipid metabolic process"/>
    <property type="evidence" value="ECO:0007669"/>
    <property type="project" value="InterPro"/>
</dbReference>
<comment type="catalytic activity">
    <reaction evidence="6">
        <text>a sn-glycero-3-phosphodiester + H2O = an alcohol + sn-glycerol 3-phosphate + H(+)</text>
        <dbReference type="Rhea" id="RHEA:12969"/>
        <dbReference type="ChEBI" id="CHEBI:15377"/>
        <dbReference type="ChEBI" id="CHEBI:15378"/>
        <dbReference type="ChEBI" id="CHEBI:30879"/>
        <dbReference type="ChEBI" id="CHEBI:57597"/>
        <dbReference type="ChEBI" id="CHEBI:83408"/>
        <dbReference type="EC" id="3.1.4.46"/>
    </reaction>
</comment>
<dbReference type="AlphaFoldDB" id="A0A0Q3QV25"/>
<evidence type="ECO:0000256" key="4">
    <source>
        <dbReference type="ARBA" id="ARBA00022801"/>
    </source>
</evidence>
<evidence type="ECO:0000256" key="5">
    <source>
        <dbReference type="ARBA" id="ARBA00023180"/>
    </source>
</evidence>
<dbReference type="ExpressionAtlas" id="A0A0Q3QV25">
    <property type="expression patterns" value="baseline and differential"/>
</dbReference>
<dbReference type="GO" id="GO:0008889">
    <property type="term" value="F:glycerophosphodiester phosphodiesterase activity"/>
    <property type="evidence" value="ECO:0007669"/>
    <property type="project" value="UniProtKB-EC"/>
</dbReference>
<feature type="domain" description="GP-PDE" evidence="7">
    <location>
        <begin position="59"/>
        <end position="358"/>
    </location>
</feature>
<keyword evidence="5" id="KW-0325">Glycoprotein</keyword>
<reference evidence="8" key="2">
    <citation type="submission" date="2017-06" db="EMBL/GenBank/DDBJ databases">
        <title>WGS assembly of Brachypodium distachyon.</title>
        <authorList>
            <consortium name="The International Brachypodium Initiative"/>
            <person name="Lucas S."/>
            <person name="Harmon-Smith M."/>
            <person name="Lail K."/>
            <person name="Tice H."/>
            <person name="Grimwood J."/>
            <person name="Bruce D."/>
            <person name="Barry K."/>
            <person name="Shu S."/>
            <person name="Lindquist E."/>
            <person name="Wang M."/>
            <person name="Pitluck S."/>
            <person name="Vogel J.P."/>
            <person name="Garvin D.F."/>
            <person name="Mockler T.C."/>
            <person name="Schmutz J."/>
            <person name="Rokhsar D."/>
            <person name="Bevan M.W."/>
        </authorList>
    </citation>
    <scope>NUCLEOTIDE SEQUENCE</scope>
    <source>
        <strain evidence="8">Bd21</strain>
    </source>
</reference>
<dbReference type="EC" id="3.1.4.46" evidence="1"/>
<dbReference type="PROSITE" id="PS51704">
    <property type="entry name" value="GP_PDE"/>
    <property type="match status" value="2"/>
</dbReference>
<name>A0A0Q3QV25_BRADI</name>
<dbReference type="InterPro" id="IPR017946">
    <property type="entry name" value="PLC-like_Pdiesterase_TIM-brl"/>
</dbReference>
<evidence type="ECO:0000256" key="6">
    <source>
        <dbReference type="ARBA" id="ARBA00047512"/>
    </source>
</evidence>
<evidence type="ECO:0000313" key="10">
    <source>
        <dbReference type="Proteomes" id="UP000008810"/>
    </source>
</evidence>
<keyword evidence="10" id="KW-1185">Reference proteome</keyword>
<dbReference type="GO" id="GO:0006071">
    <property type="term" value="P:glycerol metabolic process"/>
    <property type="evidence" value="ECO:0007669"/>
    <property type="project" value="UniProtKB-KW"/>
</dbReference>
<evidence type="ECO:0000256" key="1">
    <source>
        <dbReference type="ARBA" id="ARBA00012247"/>
    </source>
</evidence>
<sequence length="767" mass="84331">MPCLLSTIYSCSFDGGCSFLIRMGARYPLVLLILLLLNGANAALDPRVPEWLTLDGGPPLVVARGGFSGLFPESTKFAYRFAVEASLPDVVLYCDLQFSKNGVGFCRRELRLENSTLISREYPDRASTYNVNGEDLYGWFSVDFGSNELYSINVIQDDYARSNIFDGILRMWSLGDLVDQIQHPHIWVNVEYDLFYLEHGLSTEDYILGLPEEYSVTYVSSPEVALLKSLSGKLRSKTKLILRFLREDVVEPSTRKTYGELLKDLKSIKAYASGILVHKHQIWPQNKDKYLEPSTSLVKDAHAIGLEVHAYGFANDDPNLSHNYSFDPSAEYLQFIDNSDFSVDGLLTDFSPTASEAVACFAHTKNNSYALPPPGNAKKTRPLIITHNGASGIFSDSTDLAYQQAVKDGADIIDCWVRMSKDGVPFCLGSTDLNCSTTAGNAFAAKSNIVNEIQNKSGIFSFDLSWSEIQTLKPNLIGPFSEERLERNPAAKNAGKLLTLDEFLDYAKSSNVSGILIGIEHAPYLATIGLDVVGAISDALANSGYDKETKQHVLIQSEETPVLAAFKKFPKFKRVLTIEFDIGDVSKPSVVEIKEIANAVKLRRSSATRINGYFLSGFTDALVKRLHDAKMEVYVGVLKNEFMNLAFDYWADPMIEIATDTWSVVADGLVTEFPGTAAAYFKSPCSDVERNLSFIIHPASAGELVKLAAVGLVPPAPPPAPMLQPADILDPPLPLCTSQPQFRTSRCRLAPVAKAKADYTANLAAEG</sequence>
<proteinExistence type="predicted"/>
<evidence type="ECO:0000313" key="9">
    <source>
        <dbReference type="EnsemblPlants" id="KQK05226"/>
    </source>
</evidence>
<dbReference type="PANTHER" id="PTHR43620:SF34">
    <property type="entry name" value="GLYCEROPHOSPHODIESTER PHOSPHODIESTERASE"/>
    <property type="match status" value="1"/>
</dbReference>
<evidence type="ECO:0000256" key="2">
    <source>
        <dbReference type="ARBA" id="ARBA00022729"/>
    </source>
</evidence>
<evidence type="ECO:0000259" key="7">
    <source>
        <dbReference type="PROSITE" id="PS51704"/>
    </source>
</evidence>
<dbReference type="Pfam" id="PF03009">
    <property type="entry name" value="GDPD"/>
    <property type="match status" value="1"/>
</dbReference>
<dbReference type="Gramene" id="KQK05226">
    <property type="protein sequence ID" value="KQK05226"/>
    <property type="gene ID" value="BRADI_2g18800v3"/>
</dbReference>
<dbReference type="Gene3D" id="3.20.20.190">
    <property type="entry name" value="Phosphatidylinositol (PI) phosphodiesterase"/>
    <property type="match status" value="2"/>
</dbReference>
<reference evidence="9" key="3">
    <citation type="submission" date="2018-08" db="UniProtKB">
        <authorList>
            <consortium name="EnsemblPlants"/>
        </authorList>
    </citation>
    <scope>IDENTIFICATION</scope>
    <source>
        <strain evidence="9">cv. Bd21</strain>
    </source>
</reference>
<keyword evidence="4" id="KW-0378">Hydrolase</keyword>
<dbReference type="FunFam" id="3.20.20.190:FF:000011">
    <property type="entry name" value="Glycerophosphodiester phosphodiesterase GDPDL3"/>
    <property type="match status" value="1"/>
</dbReference>
<dbReference type="InterPro" id="IPR030395">
    <property type="entry name" value="GP_PDE_dom"/>
</dbReference>